<comment type="caution">
    <text evidence="2">The sequence shown here is derived from an EMBL/GenBank/DDBJ whole genome shotgun (WGS) entry which is preliminary data.</text>
</comment>
<keyword evidence="1" id="KW-0472">Membrane</keyword>
<organism evidence="2 3">
    <name type="scientific">Spinactinospora alkalitolerans</name>
    <dbReference type="NCBI Taxonomy" id="687207"/>
    <lineage>
        <taxon>Bacteria</taxon>
        <taxon>Bacillati</taxon>
        <taxon>Actinomycetota</taxon>
        <taxon>Actinomycetes</taxon>
        <taxon>Streptosporangiales</taxon>
        <taxon>Nocardiopsidaceae</taxon>
        <taxon>Spinactinospora</taxon>
    </lineage>
</organism>
<protein>
    <submittedName>
        <fullName evidence="2">Uncharacterized protein</fullName>
    </submittedName>
</protein>
<sequence>MRSGRHGAARPPIGVLVHQDRVDFSLFALQAVIAIAVMVFTGPTEPAFWISLPVIIASIVLSVRRIDRLSRQELAGEELL</sequence>
<keyword evidence="1" id="KW-1133">Transmembrane helix</keyword>
<accession>A0A852TQC3</accession>
<evidence type="ECO:0000256" key="1">
    <source>
        <dbReference type="SAM" id="Phobius"/>
    </source>
</evidence>
<keyword evidence="1" id="KW-0812">Transmembrane</keyword>
<feature type="transmembrane region" description="Helical" evidence="1">
    <location>
        <begin position="21"/>
        <end position="40"/>
    </location>
</feature>
<evidence type="ECO:0000313" key="3">
    <source>
        <dbReference type="Proteomes" id="UP000589036"/>
    </source>
</evidence>
<dbReference type="EMBL" id="JACCCC010000001">
    <property type="protein sequence ID" value="NYE45731.1"/>
    <property type="molecule type" value="Genomic_DNA"/>
</dbReference>
<keyword evidence="3" id="KW-1185">Reference proteome</keyword>
<proteinExistence type="predicted"/>
<reference evidence="2 3" key="1">
    <citation type="submission" date="2020-07" db="EMBL/GenBank/DDBJ databases">
        <title>Sequencing the genomes of 1000 actinobacteria strains.</title>
        <authorList>
            <person name="Klenk H.-P."/>
        </authorList>
    </citation>
    <scope>NUCLEOTIDE SEQUENCE [LARGE SCALE GENOMIC DNA]</scope>
    <source>
        <strain evidence="2 3">CXB654</strain>
    </source>
</reference>
<feature type="transmembrane region" description="Helical" evidence="1">
    <location>
        <begin position="46"/>
        <end position="63"/>
    </location>
</feature>
<dbReference type="RefSeq" id="WP_179641900.1">
    <property type="nucleotide sequence ID" value="NZ_BAAAYY010000002.1"/>
</dbReference>
<dbReference type="AlphaFoldDB" id="A0A852TQC3"/>
<evidence type="ECO:0000313" key="2">
    <source>
        <dbReference type="EMBL" id="NYE45731.1"/>
    </source>
</evidence>
<name>A0A852TQC3_9ACTN</name>
<gene>
    <name evidence="2" type="ORF">HDA32_000851</name>
</gene>
<dbReference type="Proteomes" id="UP000589036">
    <property type="component" value="Unassembled WGS sequence"/>
</dbReference>